<sequence length="337" mass="36749">MAVVILVVFPDIQDSDTNWWDWFKAKESYPAPLTYAKAVQRAGPAVVNIYSEEIQNNLTYLRAPRRVTRLGSGVIMDADGYMLTNYHVVQNAAQIKVDLQNGQEFPAVVIGFDVHTDLAVLKIDATNLPVIPQIADQESFAGDVVLAIGNPLNLGQTITQGIISATGRTGLSSTNHLQFLQMDAAINEGNSGGALVDTNGVLVGINSRQFKGVNPQLDIQGIFFAVPYQMAYKVMRQIIENGKVTRGWLGVGGNSESISRDPKGFVITEITPEGPADLAGLRINDIVTQIADQPFTTIVNALDLVAETRPGTVLNFKVYRNNKLIDIPVTIQEKRED</sequence>
<reference evidence="6" key="1">
    <citation type="journal article" date="2014" name="Int. J. Syst. Evol. Microbiol.">
        <title>Complete genome sequence of Corynebacterium casei LMG S-19264T (=DSM 44701T), isolated from a smear-ripened cheese.</title>
        <authorList>
            <consortium name="US DOE Joint Genome Institute (JGI-PGF)"/>
            <person name="Walter F."/>
            <person name="Albersmeier A."/>
            <person name="Kalinowski J."/>
            <person name="Ruckert C."/>
        </authorList>
    </citation>
    <scope>NUCLEOTIDE SEQUENCE</scope>
    <source>
        <strain evidence="6">KCTC 42731</strain>
    </source>
</reference>
<dbReference type="PRINTS" id="PR00834">
    <property type="entry name" value="PROTEASES2C"/>
</dbReference>
<dbReference type="SUPFAM" id="SSF50494">
    <property type="entry name" value="Trypsin-like serine proteases"/>
    <property type="match status" value="1"/>
</dbReference>
<dbReference type="PANTHER" id="PTHR22939:SF101">
    <property type="entry name" value="PERIPLASMIC PH-DEPENDENT SERINE ENDOPROTEASE DEGQ"/>
    <property type="match status" value="1"/>
</dbReference>
<evidence type="ECO:0000256" key="3">
    <source>
        <dbReference type="ARBA" id="ARBA00022801"/>
    </source>
</evidence>
<comment type="similarity">
    <text evidence="1">Belongs to the peptidase S1C family.</text>
</comment>
<organism evidence="6 7">
    <name type="scientific">Thalassotalea marina</name>
    <dbReference type="NCBI Taxonomy" id="1673741"/>
    <lineage>
        <taxon>Bacteria</taxon>
        <taxon>Pseudomonadati</taxon>
        <taxon>Pseudomonadota</taxon>
        <taxon>Gammaproteobacteria</taxon>
        <taxon>Alteromonadales</taxon>
        <taxon>Colwelliaceae</taxon>
        <taxon>Thalassotalea</taxon>
    </lineage>
</organism>
<evidence type="ECO:0000313" key="7">
    <source>
        <dbReference type="Proteomes" id="UP000623842"/>
    </source>
</evidence>
<dbReference type="PANTHER" id="PTHR22939">
    <property type="entry name" value="SERINE PROTEASE FAMILY S1C HTRA-RELATED"/>
    <property type="match status" value="1"/>
</dbReference>
<protein>
    <submittedName>
        <fullName evidence="6">Outer membrane-stress sensor serine endopeptidase DegS</fullName>
    </submittedName>
</protein>
<dbReference type="EMBL" id="BNCK01000001">
    <property type="protein sequence ID" value="GHF78748.1"/>
    <property type="molecule type" value="Genomic_DNA"/>
</dbReference>
<keyword evidence="7" id="KW-1185">Reference proteome</keyword>
<dbReference type="RefSeq" id="WP_229854455.1">
    <property type="nucleotide sequence ID" value="NZ_BNCK01000001.1"/>
</dbReference>
<dbReference type="PROSITE" id="PS50106">
    <property type="entry name" value="PDZ"/>
    <property type="match status" value="1"/>
</dbReference>
<name>A0A919BAE0_9GAMM</name>
<dbReference type="InterPro" id="IPR043504">
    <property type="entry name" value="Peptidase_S1_PA_chymotrypsin"/>
</dbReference>
<evidence type="ECO:0000259" key="5">
    <source>
        <dbReference type="PROSITE" id="PS50106"/>
    </source>
</evidence>
<dbReference type="InterPro" id="IPR009003">
    <property type="entry name" value="Peptidase_S1_PA"/>
</dbReference>
<dbReference type="Proteomes" id="UP000623842">
    <property type="component" value="Unassembled WGS sequence"/>
</dbReference>
<keyword evidence="2" id="KW-0645">Protease</keyword>
<dbReference type="GO" id="GO:0042597">
    <property type="term" value="C:periplasmic space"/>
    <property type="evidence" value="ECO:0007669"/>
    <property type="project" value="TreeGrafter"/>
</dbReference>
<keyword evidence="3" id="KW-0378">Hydrolase</keyword>
<dbReference type="GO" id="GO:0006515">
    <property type="term" value="P:protein quality control for misfolded or incompletely synthesized proteins"/>
    <property type="evidence" value="ECO:0007669"/>
    <property type="project" value="TreeGrafter"/>
</dbReference>
<keyword evidence="4" id="KW-0720">Serine protease</keyword>
<dbReference type="InterPro" id="IPR036034">
    <property type="entry name" value="PDZ_sf"/>
</dbReference>
<dbReference type="Pfam" id="PF13180">
    <property type="entry name" value="PDZ_2"/>
    <property type="match status" value="1"/>
</dbReference>
<gene>
    <name evidence="6" type="primary">degS</name>
    <name evidence="6" type="ORF">GCM10017161_02290</name>
</gene>
<reference evidence="6" key="2">
    <citation type="submission" date="2020-09" db="EMBL/GenBank/DDBJ databases">
        <authorList>
            <person name="Sun Q."/>
            <person name="Kim S."/>
        </authorList>
    </citation>
    <scope>NUCLEOTIDE SEQUENCE</scope>
    <source>
        <strain evidence="6">KCTC 42731</strain>
    </source>
</reference>
<dbReference type="Gene3D" id="2.30.42.10">
    <property type="match status" value="1"/>
</dbReference>
<dbReference type="InterPro" id="IPR001940">
    <property type="entry name" value="Peptidase_S1C"/>
</dbReference>
<dbReference type="SMART" id="SM00228">
    <property type="entry name" value="PDZ"/>
    <property type="match status" value="1"/>
</dbReference>
<dbReference type="AlphaFoldDB" id="A0A919BAE0"/>
<feature type="domain" description="PDZ" evidence="5">
    <location>
        <begin position="238"/>
        <end position="320"/>
    </location>
</feature>
<evidence type="ECO:0000256" key="4">
    <source>
        <dbReference type="ARBA" id="ARBA00022825"/>
    </source>
</evidence>
<proteinExistence type="inferred from homology"/>
<dbReference type="InterPro" id="IPR001478">
    <property type="entry name" value="PDZ"/>
</dbReference>
<evidence type="ECO:0000256" key="2">
    <source>
        <dbReference type="ARBA" id="ARBA00022670"/>
    </source>
</evidence>
<dbReference type="Pfam" id="PF13365">
    <property type="entry name" value="Trypsin_2"/>
    <property type="match status" value="1"/>
</dbReference>
<accession>A0A919BAE0</accession>
<dbReference type="GO" id="GO:0004252">
    <property type="term" value="F:serine-type endopeptidase activity"/>
    <property type="evidence" value="ECO:0007669"/>
    <property type="project" value="InterPro"/>
</dbReference>
<dbReference type="Gene3D" id="2.40.10.10">
    <property type="entry name" value="Trypsin-like serine proteases"/>
    <property type="match status" value="2"/>
</dbReference>
<dbReference type="SUPFAM" id="SSF50156">
    <property type="entry name" value="PDZ domain-like"/>
    <property type="match status" value="1"/>
</dbReference>
<comment type="caution">
    <text evidence="6">The sequence shown here is derived from an EMBL/GenBank/DDBJ whole genome shotgun (WGS) entry which is preliminary data.</text>
</comment>
<evidence type="ECO:0000256" key="1">
    <source>
        <dbReference type="ARBA" id="ARBA00010541"/>
    </source>
</evidence>
<evidence type="ECO:0000313" key="6">
    <source>
        <dbReference type="EMBL" id="GHF78748.1"/>
    </source>
</evidence>